<dbReference type="PANTHER" id="PTHR44591">
    <property type="entry name" value="STRESS RESPONSE REGULATOR PROTEIN 1"/>
    <property type="match status" value="1"/>
</dbReference>
<dbReference type="OrthoDB" id="5703386at2"/>
<evidence type="ECO:0000256" key="1">
    <source>
        <dbReference type="ARBA" id="ARBA00022553"/>
    </source>
</evidence>
<evidence type="ECO:0000313" key="5">
    <source>
        <dbReference type="EMBL" id="SHG45729.1"/>
    </source>
</evidence>
<dbReference type="InterPro" id="IPR001789">
    <property type="entry name" value="Sig_transdc_resp-reg_receiver"/>
</dbReference>
<dbReference type="InterPro" id="IPR011006">
    <property type="entry name" value="CheY-like_superfamily"/>
</dbReference>
<keyword evidence="1 2" id="KW-0597">Phosphoprotein</keyword>
<proteinExistence type="predicted"/>
<dbReference type="SUPFAM" id="SSF52172">
    <property type="entry name" value="CheY-like"/>
    <property type="match status" value="1"/>
</dbReference>
<evidence type="ECO:0000256" key="2">
    <source>
        <dbReference type="PROSITE-ProRule" id="PRU00169"/>
    </source>
</evidence>
<evidence type="ECO:0000313" key="6">
    <source>
        <dbReference type="Proteomes" id="UP000184520"/>
    </source>
</evidence>
<dbReference type="Gene3D" id="3.40.50.2300">
    <property type="match status" value="1"/>
</dbReference>
<protein>
    <submittedName>
        <fullName evidence="5">DNA binding domain-containing protein, excisionase family</fullName>
    </submittedName>
</protein>
<organism evidence="5 6">
    <name type="scientific">Marisediminitalea aggregata</name>
    <dbReference type="NCBI Taxonomy" id="634436"/>
    <lineage>
        <taxon>Bacteria</taxon>
        <taxon>Pseudomonadati</taxon>
        <taxon>Pseudomonadota</taxon>
        <taxon>Gammaproteobacteria</taxon>
        <taxon>Alteromonadales</taxon>
        <taxon>Alteromonadaceae</taxon>
        <taxon>Marisediminitalea</taxon>
    </lineage>
</organism>
<dbReference type="EMBL" id="FQWD01000003">
    <property type="protein sequence ID" value="SHG45729.1"/>
    <property type="molecule type" value="Genomic_DNA"/>
</dbReference>
<dbReference type="Pfam" id="PF12728">
    <property type="entry name" value="HTH_17"/>
    <property type="match status" value="1"/>
</dbReference>
<accession>A0A1M5JZP0</accession>
<dbReference type="CDD" id="cd04762">
    <property type="entry name" value="HTH_MerR-trunc"/>
    <property type="match status" value="1"/>
</dbReference>
<dbReference type="Proteomes" id="UP000184520">
    <property type="component" value="Unassembled WGS sequence"/>
</dbReference>
<reference evidence="6" key="1">
    <citation type="submission" date="2016-11" db="EMBL/GenBank/DDBJ databases">
        <authorList>
            <person name="Varghese N."/>
            <person name="Submissions S."/>
        </authorList>
    </citation>
    <scope>NUCLEOTIDE SEQUENCE [LARGE SCALE GENOMIC DNA]</scope>
    <source>
        <strain evidence="6">CGMCC 1.8995</strain>
    </source>
</reference>
<dbReference type="CDD" id="cd00156">
    <property type="entry name" value="REC"/>
    <property type="match status" value="1"/>
</dbReference>
<dbReference type="PANTHER" id="PTHR44591:SF3">
    <property type="entry name" value="RESPONSE REGULATORY DOMAIN-CONTAINING PROTEIN"/>
    <property type="match status" value="1"/>
</dbReference>
<evidence type="ECO:0000259" key="4">
    <source>
        <dbReference type="PROSITE" id="PS50937"/>
    </source>
</evidence>
<dbReference type="SMART" id="SM00448">
    <property type="entry name" value="REC"/>
    <property type="match status" value="1"/>
</dbReference>
<dbReference type="PROSITE" id="PS50937">
    <property type="entry name" value="HTH_MERR_2"/>
    <property type="match status" value="1"/>
</dbReference>
<dbReference type="SUPFAM" id="SSF46955">
    <property type="entry name" value="Putative DNA-binding domain"/>
    <property type="match status" value="1"/>
</dbReference>
<dbReference type="Pfam" id="PF00072">
    <property type="entry name" value="Response_reg"/>
    <property type="match status" value="1"/>
</dbReference>
<dbReference type="STRING" id="634436.SAMN05216361_2308"/>
<feature type="domain" description="HTH merR-type" evidence="4">
    <location>
        <begin position="7"/>
        <end position="50"/>
    </location>
</feature>
<dbReference type="GO" id="GO:0000160">
    <property type="term" value="P:phosphorelay signal transduction system"/>
    <property type="evidence" value="ECO:0007669"/>
    <property type="project" value="InterPro"/>
</dbReference>
<dbReference type="GO" id="GO:0003677">
    <property type="term" value="F:DNA binding"/>
    <property type="evidence" value="ECO:0007669"/>
    <property type="project" value="InterPro"/>
</dbReference>
<dbReference type="InterPro" id="IPR041657">
    <property type="entry name" value="HTH_17"/>
</dbReference>
<dbReference type="InterPro" id="IPR000551">
    <property type="entry name" value="MerR-type_HTH_dom"/>
</dbReference>
<dbReference type="RefSeq" id="WP_073322454.1">
    <property type="nucleotide sequence ID" value="NZ_FQWD01000003.1"/>
</dbReference>
<dbReference type="GO" id="GO:0006355">
    <property type="term" value="P:regulation of DNA-templated transcription"/>
    <property type="evidence" value="ECO:0007669"/>
    <property type="project" value="InterPro"/>
</dbReference>
<dbReference type="InterPro" id="IPR009061">
    <property type="entry name" value="DNA-bd_dom_put_sf"/>
</dbReference>
<dbReference type="NCBIfam" id="TIGR01764">
    <property type="entry name" value="excise"/>
    <property type="match status" value="1"/>
</dbReference>
<feature type="modified residue" description="4-aspartylphosphate" evidence="2">
    <location>
        <position position="133"/>
    </location>
</feature>
<dbReference type="PROSITE" id="PS50110">
    <property type="entry name" value="RESPONSE_REGULATORY"/>
    <property type="match status" value="1"/>
</dbReference>
<feature type="domain" description="Response regulatory" evidence="3">
    <location>
        <begin position="82"/>
        <end position="200"/>
    </location>
</feature>
<name>A0A1M5JZP0_9ALTE</name>
<keyword evidence="6" id="KW-1185">Reference proteome</keyword>
<evidence type="ECO:0000259" key="3">
    <source>
        <dbReference type="PROSITE" id="PS50110"/>
    </source>
</evidence>
<dbReference type="InterPro" id="IPR010093">
    <property type="entry name" value="SinI_DNA-bd"/>
</dbReference>
<dbReference type="Gene3D" id="1.10.1660.10">
    <property type="match status" value="1"/>
</dbReference>
<gene>
    <name evidence="5" type="ORF">SAMN05216361_2308</name>
</gene>
<dbReference type="InterPro" id="IPR050595">
    <property type="entry name" value="Bact_response_regulator"/>
</dbReference>
<dbReference type="AlphaFoldDB" id="A0A1M5JZP0"/>
<sequence>MTDNNVLLSPSEAAELLNVSPVTLRQWSQKGRIPFQITPGGHRRYKRSELYSFAKIMGMELSDPSAPAQTDFVPGKPLQSLSILIVDDNKELCEFLKVMLERYEPNWQITLAHDGFEAGLRVQQLKPDVMIVDLNLPGLNGDELCLNIKSIDDLKHVRLIGMSGMIDATGIDQFLRAGAEIVLEKPITQEDLTKSITSIFRVK</sequence>